<evidence type="ECO:0000313" key="4">
    <source>
        <dbReference type="EMBL" id="CAA9556616.1"/>
    </source>
</evidence>
<keyword evidence="2" id="KW-0472">Membrane</keyword>
<dbReference type="AlphaFoldDB" id="A0A6J4US36"/>
<keyword evidence="2" id="KW-0812">Transmembrane</keyword>
<name>A0A6J4US36_9CYAN</name>
<dbReference type="EMBL" id="CADCWO010000021">
    <property type="protein sequence ID" value="CAA9556616.1"/>
    <property type="molecule type" value="Genomic_DNA"/>
</dbReference>
<feature type="transmembrane region" description="Helical" evidence="2">
    <location>
        <begin position="496"/>
        <end position="515"/>
    </location>
</feature>
<comment type="similarity">
    <text evidence="1">Belongs to the protein kinase superfamily. ADCK protein kinase family.</text>
</comment>
<protein>
    <submittedName>
        <fullName evidence="4">Uncharacterized ABC1 family protein</fullName>
    </submittedName>
</protein>
<dbReference type="SUPFAM" id="SSF56112">
    <property type="entry name" value="Protein kinase-like (PK-like)"/>
    <property type="match status" value="1"/>
</dbReference>
<sequence>MFSGLSKISTRQRAIAEVVFRNGWGYMRQLLLGGKAEEPQLPPPAVLRNILVELGPVYVKLGQLLSTRPDLLPPEYIEALTALQAEVPPVAWEAVEVVIRQQLQQPLEATFATINPQPVAAGSIAQTHRATLIDGREVALKIQRPGIEVTIEQDLALLRGIAQLVGRTDFGQYYDLGSLVEEFSAALRAELSFSQEASYTDQLRRSLSKSRWFDPKRIVVPEIYWDLTTEKLLVMEWLYGVPLLSANFGSNGYEGNALAERQAISVLLVRVFFQQIYIDGVFHADPHPGNLFYLDDGRIALIDFGMMGSLDPRSQRILTELLLAIINLDAQRCSQLTLELADSVQPVDMARLEGDLSRLLRRYYNLNLSQVNFSLLIYEVLQAARNNKIRLPGSMGLYAKTVSNLEGVARKLDPEFNLFEVAKPLMGELFRRQLIGNTPQQDLLKVALDLKSLSLESPRRVGLLLDRITSETLQWNVALRGIEPLRSSLDSSANRLSFSIVVAALIMGAATIFSQDPSNKLFFWVSGLLFLTASLFGFWLLIGILRTGRLR</sequence>
<reference evidence="4" key="1">
    <citation type="submission" date="2020-02" db="EMBL/GenBank/DDBJ databases">
        <authorList>
            <person name="Meier V. D."/>
        </authorList>
    </citation>
    <scope>NUCLEOTIDE SEQUENCE</scope>
    <source>
        <strain evidence="4">AVDCRST_MAG81</strain>
    </source>
</reference>
<dbReference type="Pfam" id="PF03109">
    <property type="entry name" value="ABC1"/>
    <property type="match status" value="1"/>
</dbReference>
<accession>A0A6J4US36</accession>
<organism evidence="4">
    <name type="scientific">uncultured Synechococcales cyanobacterium</name>
    <dbReference type="NCBI Taxonomy" id="1936017"/>
    <lineage>
        <taxon>Bacteria</taxon>
        <taxon>Bacillati</taxon>
        <taxon>Cyanobacteriota</taxon>
        <taxon>Cyanophyceae</taxon>
        <taxon>Synechococcales</taxon>
        <taxon>environmental samples</taxon>
    </lineage>
</organism>
<dbReference type="CDD" id="cd05121">
    <property type="entry name" value="ABC1_ADCK3-like"/>
    <property type="match status" value="1"/>
</dbReference>
<evidence type="ECO:0000256" key="2">
    <source>
        <dbReference type="SAM" id="Phobius"/>
    </source>
</evidence>
<gene>
    <name evidence="4" type="ORF">AVDCRST_MAG81-495</name>
</gene>
<dbReference type="PANTHER" id="PTHR10566">
    <property type="entry name" value="CHAPERONE-ACTIVITY OF BC1 COMPLEX CABC1 -RELATED"/>
    <property type="match status" value="1"/>
</dbReference>
<dbReference type="InterPro" id="IPR011009">
    <property type="entry name" value="Kinase-like_dom_sf"/>
</dbReference>
<feature type="transmembrane region" description="Helical" evidence="2">
    <location>
        <begin position="521"/>
        <end position="545"/>
    </location>
</feature>
<dbReference type="PANTHER" id="PTHR10566:SF113">
    <property type="entry name" value="PROTEIN ACTIVITY OF BC1 COMPLEX KINASE 7, CHLOROPLASTIC"/>
    <property type="match status" value="1"/>
</dbReference>
<dbReference type="InterPro" id="IPR004147">
    <property type="entry name" value="ABC1_dom"/>
</dbReference>
<feature type="domain" description="ABC1 atypical kinase-like" evidence="3">
    <location>
        <begin position="83"/>
        <end position="336"/>
    </location>
</feature>
<evidence type="ECO:0000256" key="1">
    <source>
        <dbReference type="ARBA" id="ARBA00009670"/>
    </source>
</evidence>
<dbReference type="InterPro" id="IPR050154">
    <property type="entry name" value="UbiB_kinase"/>
</dbReference>
<proteinExistence type="inferred from homology"/>
<evidence type="ECO:0000259" key="3">
    <source>
        <dbReference type="Pfam" id="PF03109"/>
    </source>
</evidence>
<keyword evidence="2" id="KW-1133">Transmembrane helix</keyword>